<keyword evidence="6" id="KW-0547">Nucleotide-binding</keyword>
<keyword evidence="16" id="KW-1185">Reference proteome</keyword>
<dbReference type="GO" id="GO:0005777">
    <property type="term" value="C:peroxisome"/>
    <property type="evidence" value="ECO:0007669"/>
    <property type="project" value="TreeGrafter"/>
</dbReference>
<protein>
    <recommendedName>
        <fullName evidence="3 13">Phosphomevalonate kinase</fullName>
        <ecNumber evidence="3 13">2.7.4.2</ecNumber>
    </recommendedName>
</protein>
<dbReference type="AlphaFoldDB" id="A0A0D0AXP6"/>
<dbReference type="GO" id="GO:0005524">
    <property type="term" value="F:ATP binding"/>
    <property type="evidence" value="ECO:0007669"/>
    <property type="project" value="UniProtKB-UniRule"/>
</dbReference>
<dbReference type="Gene3D" id="3.30.230.10">
    <property type="match status" value="1"/>
</dbReference>
<evidence type="ECO:0000256" key="8">
    <source>
        <dbReference type="ARBA" id="ARBA00022840"/>
    </source>
</evidence>
<keyword evidence="14" id="KW-0812">Transmembrane</keyword>
<name>A0A0D0AXP6_9AGAR</name>
<evidence type="ECO:0000256" key="3">
    <source>
        <dbReference type="ARBA" id="ARBA00012958"/>
    </source>
</evidence>
<comment type="catalytic activity">
    <reaction evidence="12">
        <text>(R)-5-phosphomevalonate + ATP = (R)-5-diphosphomevalonate + ADP</text>
        <dbReference type="Rhea" id="RHEA:16341"/>
        <dbReference type="ChEBI" id="CHEBI:30616"/>
        <dbReference type="ChEBI" id="CHEBI:57557"/>
        <dbReference type="ChEBI" id="CHEBI:58146"/>
        <dbReference type="ChEBI" id="CHEBI:456216"/>
        <dbReference type="EC" id="2.7.4.2"/>
    </reaction>
    <physiologicalReaction direction="left-to-right" evidence="12">
        <dbReference type="Rhea" id="RHEA:16342"/>
    </physiologicalReaction>
</comment>
<dbReference type="HOGENOM" id="CLU_022059_1_0_1"/>
<dbReference type="GO" id="GO:0010142">
    <property type="term" value="P:farnesyl diphosphate biosynthetic process, mevalonate pathway"/>
    <property type="evidence" value="ECO:0007669"/>
    <property type="project" value="TreeGrafter"/>
</dbReference>
<evidence type="ECO:0000256" key="5">
    <source>
        <dbReference type="ARBA" id="ARBA00022679"/>
    </source>
</evidence>
<dbReference type="PANTHER" id="PTHR31814:SF2">
    <property type="entry name" value="PHOSPHOMEVALONATE KINASE"/>
    <property type="match status" value="1"/>
</dbReference>
<dbReference type="PIRSF" id="PIRSF017288">
    <property type="entry name" value="PMK_GHMP_euk"/>
    <property type="match status" value="1"/>
</dbReference>
<keyword evidence="4 13" id="KW-0444">Lipid biosynthesis</keyword>
<keyword evidence="5 13" id="KW-0808">Transferase</keyword>
<evidence type="ECO:0000256" key="12">
    <source>
        <dbReference type="ARBA" id="ARBA00029326"/>
    </source>
</evidence>
<dbReference type="InterPro" id="IPR016005">
    <property type="entry name" value="Erg8"/>
</dbReference>
<dbReference type="PANTHER" id="PTHR31814">
    <property type="match status" value="1"/>
</dbReference>
<evidence type="ECO:0000256" key="9">
    <source>
        <dbReference type="ARBA" id="ARBA00022955"/>
    </source>
</evidence>
<evidence type="ECO:0000313" key="15">
    <source>
        <dbReference type="EMBL" id="KIK55390.1"/>
    </source>
</evidence>
<evidence type="ECO:0000256" key="2">
    <source>
        <dbReference type="ARBA" id="ARBA00006495"/>
    </source>
</evidence>
<evidence type="ECO:0000256" key="6">
    <source>
        <dbReference type="ARBA" id="ARBA00022741"/>
    </source>
</evidence>
<evidence type="ECO:0000256" key="1">
    <source>
        <dbReference type="ARBA" id="ARBA00005017"/>
    </source>
</evidence>
<evidence type="ECO:0000256" key="14">
    <source>
        <dbReference type="SAM" id="Phobius"/>
    </source>
</evidence>
<keyword evidence="11 13" id="KW-0753">Steroid metabolism</keyword>
<dbReference type="GO" id="GO:0004631">
    <property type="term" value="F:phosphomevalonate kinase activity"/>
    <property type="evidence" value="ECO:0007669"/>
    <property type="project" value="UniProtKB-UniRule"/>
</dbReference>
<keyword evidence="9 13" id="KW-0752">Steroid biosynthesis</keyword>
<keyword evidence="7 13" id="KW-0418">Kinase</keyword>
<dbReference type="InterPro" id="IPR020568">
    <property type="entry name" value="Ribosomal_Su5_D2-typ_SF"/>
</dbReference>
<dbReference type="EMBL" id="KN834806">
    <property type="protein sequence ID" value="KIK55390.1"/>
    <property type="molecule type" value="Genomic_DNA"/>
</dbReference>
<keyword evidence="14" id="KW-0472">Membrane</keyword>
<evidence type="ECO:0000256" key="13">
    <source>
        <dbReference type="PIRNR" id="PIRNR017288"/>
    </source>
</evidence>
<dbReference type="SUPFAM" id="SSF54211">
    <property type="entry name" value="Ribosomal protein S5 domain 2-like"/>
    <property type="match status" value="1"/>
</dbReference>
<evidence type="ECO:0000256" key="7">
    <source>
        <dbReference type="ARBA" id="ARBA00022777"/>
    </source>
</evidence>
<dbReference type="EC" id="2.7.4.2" evidence="3 13"/>
<keyword evidence="8" id="KW-0067">ATP-binding</keyword>
<comment type="pathway">
    <text evidence="1 13">Isoprenoid biosynthesis; isopentenyl diphosphate biosynthesis via mevalonate pathway; isopentenyl diphosphate from (R)-mevalonate: step 2/3.</text>
</comment>
<dbReference type="GO" id="GO:0006696">
    <property type="term" value="P:ergosterol biosynthetic process"/>
    <property type="evidence" value="ECO:0007669"/>
    <property type="project" value="TreeGrafter"/>
</dbReference>
<organism evidence="15 16">
    <name type="scientific">Collybiopsis luxurians FD-317 M1</name>
    <dbReference type="NCBI Taxonomy" id="944289"/>
    <lineage>
        <taxon>Eukaryota</taxon>
        <taxon>Fungi</taxon>
        <taxon>Dikarya</taxon>
        <taxon>Basidiomycota</taxon>
        <taxon>Agaricomycotina</taxon>
        <taxon>Agaricomycetes</taxon>
        <taxon>Agaricomycetidae</taxon>
        <taxon>Agaricales</taxon>
        <taxon>Marasmiineae</taxon>
        <taxon>Omphalotaceae</taxon>
        <taxon>Collybiopsis</taxon>
        <taxon>Collybiopsis luxurians</taxon>
    </lineage>
</organism>
<dbReference type="GO" id="GO:0019287">
    <property type="term" value="P:isopentenyl diphosphate biosynthetic process, mevalonate pathway"/>
    <property type="evidence" value="ECO:0007669"/>
    <property type="project" value="UniProtKB-UniRule"/>
</dbReference>
<evidence type="ECO:0000256" key="4">
    <source>
        <dbReference type="ARBA" id="ARBA00022516"/>
    </source>
</evidence>
<reference evidence="15 16" key="1">
    <citation type="submission" date="2014-04" db="EMBL/GenBank/DDBJ databases">
        <title>Evolutionary Origins and Diversification of the Mycorrhizal Mutualists.</title>
        <authorList>
            <consortium name="DOE Joint Genome Institute"/>
            <consortium name="Mycorrhizal Genomics Consortium"/>
            <person name="Kohler A."/>
            <person name="Kuo A."/>
            <person name="Nagy L.G."/>
            <person name="Floudas D."/>
            <person name="Copeland A."/>
            <person name="Barry K.W."/>
            <person name="Cichocki N."/>
            <person name="Veneault-Fourrey C."/>
            <person name="LaButti K."/>
            <person name="Lindquist E.A."/>
            <person name="Lipzen A."/>
            <person name="Lundell T."/>
            <person name="Morin E."/>
            <person name="Murat C."/>
            <person name="Riley R."/>
            <person name="Ohm R."/>
            <person name="Sun H."/>
            <person name="Tunlid A."/>
            <person name="Henrissat B."/>
            <person name="Grigoriev I.V."/>
            <person name="Hibbett D.S."/>
            <person name="Martin F."/>
        </authorList>
    </citation>
    <scope>NUCLEOTIDE SEQUENCE [LARGE SCALE GENOMIC DNA]</scope>
    <source>
        <strain evidence="15 16">FD-317 M1</strain>
    </source>
</reference>
<evidence type="ECO:0000313" key="16">
    <source>
        <dbReference type="Proteomes" id="UP000053593"/>
    </source>
</evidence>
<comment type="similarity">
    <text evidence="2 13">Belongs to the GHMP kinase family. Mevalonate kinase subfamily.</text>
</comment>
<dbReference type="InterPro" id="IPR014721">
    <property type="entry name" value="Ribsml_uS5_D2-typ_fold_subgr"/>
</dbReference>
<dbReference type="Proteomes" id="UP000053593">
    <property type="component" value="Unassembled WGS sequence"/>
</dbReference>
<proteinExistence type="inferred from homology"/>
<dbReference type="OrthoDB" id="10262935at2759"/>
<evidence type="ECO:0000256" key="11">
    <source>
        <dbReference type="ARBA" id="ARBA00023221"/>
    </source>
</evidence>
<keyword evidence="10 13" id="KW-0443">Lipid metabolism</keyword>
<dbReference type="UniPathway" id="UPA00057">
    <property type="reaction ID" value="UER00099"/>
</dbReference>
<accession>A0A0D0AXP6</accession>
<keyword evidence="14" id="KW-1133">Transmembrane helix</keyword>
<sequence length="461" mass="50013">MSQPTVVSALGMVLIAGGYLVLDSAYSGIVISTSSKIYTVISSLCGSNVIQVCSPQFSNLNWSYSVSSTTVKALQTNMSSNNFVQLALQHTISVALKFRGNEAVNQVLANGLDIAIIGDNDFYSQRGQNLSQTLSALSSMQPFYSQGVTLSQVHKTGLSSSAALIGSLVSTLLVHLQVVAPLAFLEDQGNIHQLIHNLSQSVHCLAQGKVGCGFDVAAAIFGSNLYTQFNPGVMNDLSSRSILSIISPDNAAWNQRIKLFRFPPLTHIMLANIDHGSDIPLLVGKVLQWCKDDPDKAHALWTSLDQLNQSLVSSLSHLSILHTQDPRIYASTVKFISLLQPIQWIADLSFDQFEAQVAAGFYQVHKVSKMLQLARALIEPPEQLLYMCCCQAGVIGGGTSGEGGSNVIWVLVCEPQECQPDEWPRECIEYIWSNHNVFPLSGEESVTQGARLESINNVEGL</sequence>
<dbReference type="InterPro" id="IPR035102">
    <property type="entry name" value="Phosphomevalonate_kinase"/>
</dbReference>
<evidence type="ECO:0000256" key="10">
    <source>
        <dbReference type="ARBA" id="ARBA00023098"/>
    </source>
</evidence>
<feature type="transmembrane region" description="Helical" evidence="14">
    <location>
        <begin position="6"/>
        <end position="26"/>
    </location>
</feature>
<gene>
    <name evidence="15" type="ORF">GYMLUDRAFT_76514</name>
</gene>